<dbReference type="PaxDb" id="273075-Ta0841"/>
<feature type="domain" description="Enoyl reductase (ER)" evidence="7">
    <location>
        <begin position="8"/>
        <end position="333"/>
    </location>
</feature>
<dbReference type="InterPro" id="IPR002364">
    <property type="entry name" value="Quin_OxRdtase/zeta-crystal_CS"/>
</dbReference>
<dbReference type="PANTHER" id="PTHR42940">
    <property type="entry name" value="ALCOHOL DEHYDROGENASE 1-RELATED"/>
    <property type="match status" value="1"/>
</dbReference>
<protein>
    <submittedName>
        <fullName evidence="8">Alcohol dehydrogenase related protein</fullName>
    </submittedName>
</protein>
<dbReference type="Pfam" id="PF08240">
    <property type="entry name" value="ADH_N"/>
    <property type="match status" value="1"/>
</dbReference>
<name>Q9HJX2_THEAC</name>
<dbReference type="eggNOG" id="arCOG01455">
    <property type="taxonomic scope" value="Archaea"/>
</dbReference>
<dbReference type="KEGG" id="tac:Ta0841"/>
<dbReference type="HOGENOM" id="CLU_026673_11_0_2"/>
<dbReference type="SMR" id="Q9HJX2"/>
<dbReference type="SMART" id="SM00829">
    <property type="entry name" value="PKS_ER"/>
    <property type="match status" value="1"/>
</dbReference>
<evidence type="ECO:0000256" key="6">
    <source>
        <dbReference type="RuleBase" id="RU361277"/>
    </source>
</evidence>
<comment type="cofactor">
    <cofactor evidence="1 6">
        <name>Zn(2+)</name>
        <dbReference type="ChEBI" id="CHEBI:29105"/>
    </cofactor>
</comment>
<dbReference type="InParanoid" id="Q9HJX2"/>
<gene>
    <name evidence="8" type="ordered locus">Ta0841</name>
</gene>
<dbReference type="InterPro" id="IPR036291">
    <property type="entry name" value="NAD(P)-bd_dom_sf"/>
</dbReference>
<dbReference type="EnsemblBacteria" id="CAC11970">
    <property type="protein sequence ID" value="CAC11970"/>
    <property type="gene ID" value="CAC11970"/>
</dbReference>
<dbReference type="InterPro" id="IPR020843">
    <property type="entry name" value="ER"/>
</dbReference>
<dbReference type="InterPro" id="IPR013149">
    <property type="entry name" value="ADH-like_C"/>
</dbReference>
<dbReference type="Gene3D" id="3.90.180.10">
    <property type="entry name" value="Medium-chain alcohol dehydrogenases, catalytic domain"/>
    <property type="match status" value="1"/>
</dbReference>
<dbReference type="EMBL" id="AL445065">
    <property type="protein sequence ID" value="CAC11970.1"/>
    <property type="molecule type" value="Genomic_DNA"/>
</dbReference>
<keyword evidence="5" id="KW-0560">Oxidoreductase</keyword>
<dbReference type="PROSITE" id="PS00059">
    <property type="entry name" value="ADH_ZINC"/>
    <property type="match status" value="1"/>
</dbReference>
<dbReference type="OrthoDB" id="8709at2157"/>
<evidence type="ECO:0000256" key="2">
    <source>
        <dbReference type="ARBA" id="ARBA00008072"/>
    </source>
</evidence>
<dbReference type="GO" id="GO:0008270">
    <property type="term" value="F:zinc ion binding"/>
    <property type="evidence" value="ECO:0007669"/>
    <property type="project" value="InterPro"/>
</dbReference>
<reference evidence="8 9" key="1">
    <citation type="journal article" date="2000" name="Nature">
        <title>The genome sequence of the thermoacidophilic scavenger Thermoplasma acidophilum.</title>
        <authorList>
            <person name="Ruepp A."/>
            <person name="Graml W."/>
            <person name="Santos-Martinez M.L."/>
            <person name="Koretke K.K."/>
            <person name="Volker C."/>
            <person name="Mewes H.W."/>
            <person name="Frishman D."/>
            <person name="Stocker S."/>
            <person name="Lupas A.N."/>
            <person name="Baumeister W."/>
        </authorList>
    </citation>
    <scope>NUCLEOTIDE SEQUENCE [LARGE SCALE GENOMIC DNA]</scope>
    <source>
        <strain evidence="9">ATCC 25905 / DSM 1728 / JCM 9062 / NBRC 15155 / AMRC-C165</strain>
    </source>
</reference>
<organism evidence="8 9">
    <name type="scientific">Thermoplasma acidophilum (strain ATCC 25905 / DSM 1728 / JCM 9062 / NBRC 15155 / AMRC-C165)</name>
    <dbReference type="NCBI Taxonomy" id="273075"/>
    <lineage>
        <taxon>Archaea</taxon>
        <taxon>Methanobacteriati</taxon>
        <taxon>Thermoplasmatota</taxon>
        <taxon>Thermoplasmata</taxon>
        <taxon>Thermoplasmatales</taxon>
        <taxon>Thermoplasmataceae</taxon>
        <taxon>Thermoplasma</taxon>
    </lineage>
</organism>
<dbReference type="InterPro" id="IPR011032">
    <property type="entry name" value="GroES-like_sf"/>
</dbReference>
<accession>Q9HJX2</accession>
<dbReference type="GO" id="GO:0030554">
    <property type="term" value="F:adenyl nucleotide binding"/>
    <property type="evidence" value="ECO:0007669"/>
    <property type="project" value="UniProtKB-ARBA"/>
</dbReference>
<evidence type="ECO:0000256" key="1">
    <source>
        <dbReference type="ARBA" id="ARBA00001947"/>
    </source>
</evidence>
<dbReference type="Proteomes" id="UP000001024">
    <property type="component" value="Chromosome"/>
</dbReference>
<evidence type="ECO:0000313" key="9">
    <source>
        <dbReference type="Proteomes" id="UP000001024"/>
    </source>
</evidence>
<sequence length="336" mass="36478">MKAALLEKLNQPLSIVDREIPEPGENEVVIKQDYAGLCYRDILSATGFFPRIQLPIIPGHEIGGTVVKTGSEVRNFHVGDHVASLIYIPCGKCEYCRSGNENLCPYKKSIGEEVQGGFREYVNVPEISLISAPKEVDTRYLPIASCVTGMIYHALFKLAKVKEGQRVLITGAGGGVGSNAVQMAKAFGATVIAETTSESKKEMLEKIGADYIVDGNGKFNEDVKKIGGADIVLECVGIHTFERSLRSLNNGGKMIVIGNIKPDPVNLPLGLIILKGNTIRGSISSTRKDVSDALKMVAENRIKPVIGSEVSIDRINEAMEMMKNKQTEGRVLIKFS</sequence>
<evidence type="ECO:0000256" key="4">
    <source>
        <dbReference type="ARBA" id="ARBA00022833"/>
    </source>
</evidence>
<keyword evidence="4 6" id="KW-0862">Zinc</keyword>
<dbReference type="PROSITE" id="PS01162">
    <property type="entry name" value="QOR_ZETA_CRYSTAL"/>
    <property type="match status" value="1"/>
</dbReference>
<dbReference type="NCBIfam" id="NF010344">
    <property type="entry name" value="PRK13771.1"/>
    <property type="match status" value="1"/>
</dbReference>
<evidence type="ECO:0000256" key="5">
    <source>
        <dbReference type="ARBA" id="ARBA00023002"/>
    </source>
</evidence>
<comment type="similarity">
    <text evidence="2 6">Belongs to the zinc-containing alcohol dehydrogenase family.</text>
</comment>
<evidence type="ECO:0000256" key="3">
    <source>
        <dbReference type="ARBA" id="ARBA00022723"/>
    </source>
</evidence>
<dbReference type="AlphaFoldDB" id="Q9HJX2"/>
<dbReference type="PANTHER" id="PTHR42940:SF8">
    <property type="entry name" value="VACUOLAR PROTEIN SORTING-ASSOCIATED PROTEIN 11"/>
    <property type="match status" value="1"/>
</dbReference>
<dbReference type="GO" id="GO:0044281">
    <property type="term" value="P:small molecule metabolic process"/>
    <property type="evidence" value="ECO:0007669"/>
    <property type="project" value="UniProtKB-ARBA"/>
</dbReference>
<evidence type="ECO:0000259" key="7">
    <source>
        <dbReference type="SMART" id="SM00829"/>
    </source>
</evidence>
<dbReference type="InterPro" id="IPR002328">
    <property type="entry name" value="ADH_Zn_CS"/>
</dbReference>
<dbReference type="Pfam" id="PF00107">
    <property type="entry name" value="ADH_zinc_N"/>
    <property type="match status" value="1"/>
</dbReference>
<dbReference type="RefSeq" id="WP_010901252.1">
    <property type="nucleotide sequence ID" value="NC_002578.1"/>
</dbReference>
<dbReference type="SUPFAM" id="SSF50129">
    <property type="entry name" value="GroES-like"/>
    <property type="match status" value="1"/>
</dbReference>
<dbReference type="STRING" id="273075.gene:9572055"/>
<dbReference type="FunCoup" id="Q9HJX2">
    <property type="interactions" value="113"/>
</dbReference>
<dbReference type="GO" id="GO:0004022">
    <property type="term" value="F:alcohol dehydrogenase (NAD+) activity"/>
    <property type="evidence" value="ECO:0007669"/>
    <property type="project" value="TreeGrafter"/>
</dbReference>
<dbReference type="InterPro" id="IPR013154">
    <property type="entry name" value="ADH-like_N"/>
</dbReference>
<keyword evidence="9" id="KW-1185">Reference proteome</keyword>
<dbReference type="SUPFAM" id="SSF51735">
    <property type="entry name" value="NAD(P)-binding Rossmann-fold domains"/>
    <property type="match status" value="1"/>
</dbReference>
<proteinExistence type="inferred from homology"/>
<dbReference type="GO" id="GO:0005737">
    <property type="term" value="C:cytoplasm"/>
    <property type="evidence" value="ECO:0007669"/>
    <property type="project" value="TreeGrafter"/>
</dbReference>
<keyword evidence="3 6" id="KW-0479">Metal-binding</keyword>
<evidence type="ECO:0000313" key="8">
    <source>
        <dbReference type="EMBL" id="CAC11970.1"/>
    </source>
</evidence>
<dbReference type="GO" id="GO:0043168">
    <property type="term" value="F:anion binding"/>
    <property type="evidence" value="ECO:0007669"/>
    <property type="project" value="UniProtKB-ARBA"/>
</dbReference>
<dbReference type="CDD" id="cd08259">
    <property type="entry name" value="Zn_ADH5"/>
    <property type="match status" value="1"/>
</dbReference>